<dbReference type="Proteomes" id="UP000515450">
    <property type="component" value="Chromosome"/>
</dbReference>
<gene>
    <name evidence="1" type="ORF">HS960_00810</name>
</gene>
<dbReference type="RefSeq" id="WP_182331026.1">
    <property type="nucleotide sequence ID" value="NZ_CP058555.1"/>
</dbReference>
<dbReference type="AlphaFoldDB" id="A0A7G5DX14"/>
<sequence>MNRQITLNNLEDNTFFWYTYIKWFNGYDDINEINIDEALEVIGIDKEKLAEWEEQFFSIDKDGESLKFIGGNLVEDITFLIEFQDHEIIFFLNDIYFGNLGGHFEAWFLTWDEHLSLRQFEHLFLLMLPMTAIEQHQKDNAKQIIHDHLKAIPKFEQNAEYISSCILNGLLIDELFFEFDEVGTVNNQNHSVRNIRKYPRYRENVIELNKVLKKL</sequence>
<dbReference type="InterPro" id="IPR029086">
    <property type="entry name" value="Imm19"/>
</dbReference>
<organism evidence="1 2">
    <name type="scientific">Sphingobacterium paramultivorum</name>
    <dbReference type="NCBI Taxonomy" id="2886510"/>
    <lineage>
        <taxon>Bacteria</taxon>
        <taxon>Pseudomonadati</taxon>
        <taxon>Bacteroidota</taxon>
        <taxon>Sphingobacteriia</taxon>
        <taxon>Sphingobacteriales</taxon>
        <taxon>Sphingobacteriaceae</taxon>
        <taxon>Sphingobacterium</taxon>
    </lineage>
</organism>
<name>A0A7G5DX14_9SPHI</name>
<keyword evidence="2" id="KW-1185">Reference proteome</keyword>
<reference evidence="1 2" key="1">
    <citation type="journal article" date="2020" name="G3 (Bethesda)">
        <title>CeMbio - The Caenorhabditis elegans Microbiome Resource.</title>
        <authorList>
            <person name="Dirksen P."/>
            <person name="Assie A."/>
            <person name="Zimmermann J."/>
            <person name="Zhang F."/>
            <person name="Tietje A.M."/>
            <person name="Marsh S.A."/>
            <person name="Felix M.A."/>
            <person name="Shapira M."/>
            <person name="Kaleta C."/>
            <person name="Schulenburg H."/>
            <person name="Samuel B."/>
        </authorList>
    </citation>
    <scope>NUCLEOTIDE SEQUENCE [LARGE SCALE GENOMIC DNA]</scope>
    <source>
        <strain evidence="1 2">BIGb0170</strain>
    </source>
</reference>
<proteinExistence type="predicted"/>
<evidence type="ECO:0000313" key="1">
    <source>
        <dbReference type="EMBL" id="QMV66289.1"/>
    </source>
</evidence>
<protein>
    <submittedName>
        <fullName evidence="1">Immunity protein 19</fullName>
    </submittedName>
</protein>
<dbReference type="Pfam" id="PF15563">
    <property type="entry name" value="Imm19"/>
    <property type="match status" value="1"/>
</dbReference>
<dbReference type="EMBL" id="CP058555">
    <property type="protein sequence ID" value="QMV66289.1"/>
    <property type="molecule type" value="Genomic_DNA"/>
</dbReference>
<accession>A0A7G5DX14</accession>
<evidence type="ECO:0000313" key="2">
    <source>
        <dbReference type="Proteomes" id="UP000515450"/>
    </source>
</evidence>